<evidence type="ECO:0000313" key="3">
    <source>
        <dbReference type="Proteomes" id="UP000015105"/>
    </source>
</evidence>
<dbReference type="Gramene" id="AET3Gv20755000.12">
    <property type="protein sequence ID" value="AET3Gv20755000.12"/>
    <property type="gene ID" value="AET3Gv20755000"/>
</dbReference>
<keyword evidence="3" id="KW-1185">Reference proteome</keyword>
<feature type="compositionally biased region" description="Low complexity" evidence="1">
    <location>
        <begin position="1"/>
        <end position="17"/>
    </location>
</feature>
<reference evidence="3" key="2">
    <citation type="journal article" date="2017" name="Nat. Plants">
        <title>The Aegilops tauschii genome reveals multiple impacts of transposons.</title>
        <authorList>
            <person name="Zhao G."/>
            <person name="Zou C."/>
            <person name="Li K."/>
            <person name="Wang K."/>
            <person name="Li T."/>
            <person name="Gao L."/>
            <person name="Zhang X."/>
            <person name="Wang H."/>
            <person name="Yang Z."/>
            <person name="Liu X."/>
            <person name="Jiang W."/>
            <person name="Mao L."/>
            <person name="Kong X."/>
            <person name="Jiao Y."/>
            <person name="Jia J."/>
        </authorList>
    </citation>
    <scope>NUCLEOTIDE SEQUENCE [LARGE SCALE GENOMIC DNA]</scope>
    <source>
        <strain evidence="3">cv. AL8/78</strain>
    </source>
</reference>
<organism evidence="2 3">
    <name type="scientific">Aegilops tauschii subsp. strangulata</name>
    <name type="common">Goatgrass</name>
    <dbReference type="NCBI Taxonomy" id="200361"/>
    <lineage>
        <taxon>Eukaryota</taxon>
        <taxon>Viridiplantae</taxon>
        <taxon>Streptophyta</taxon>
        <taxon>Embryophyta</taxon>
        <taxon>Tracheophyta</taxon>
        <taxon>Spermatophyta</taxon>
        <taxon>Magnoliopsida</taxon>
        <taxon>Liliopsida</taxon>
        <taxon>Poales</taxon>
        <taxon>Poaceae</taxon>
        <taxon>BOP clade</taxon>
        <taxon>Pooideae</taxon>
        <taxon>Triticodae</taxon>
        <taxon>Triticeae</taxon>
        <taxon>Triticinae</taxon>
        <taxon>Aegilops</taxon>
    </lineage>
</organism>
<proteinExistence type="predicted"/>
<feature type="region of interest" description="Disordered" evidence="1">
    <location>
        <begin position="1"/>
        <end position="53"/>
    </location>
</feature>
<reference evidence="2" key="4">
    <citation type="submission" date="2019-03" db="UniProtKB">
        <authorList>
            <consortium name="EnsemblPlants"/>
        </authorList>
    </citation>
    <scope>IDENTIFICATION</scope>
</reference>
<dbReference type="EnsemblPlants" id="AET3Gv20755000.12">
    <property type="protein sequence ID" value="AET3Gv20755000.12"/>
    <property type="gene ID" value="AET3Gv20755000"/>
</dbReference>
<dbReference type="AlphaFoldDB" id="A0A453FR18"/>
<reference evidence="2" key="3">
    <citation type="journal article" date="2017" name="Nature">
        <title>Genome sequence of the progenitor of the wheat D genome Aegilops tauschii.</title>
        <authorList>
            <person name="Luo M.C."/>
            <person name="Gu Y.Q."/>
            <person name="Puiu D."/>
            <person name="Wang H."/>
            <person name="Twardziok S.O."/>
            <person name="Deal K.R."/>
            <person name="Huo N."/>
            <person name="Zhu T."/>
            <person name="Wang L."/>
            <person name="Wang Y."/>
            <person name="McGuire P.E."/>
            <person name="Liu S."/>
            <person name="Long H."/>
            <person name="Ramasamy R.K."/>
            <person name="Rodriguez J.C."/>
            <person name="Van S.L."/>
            <person name="Yuan L."/>
            <person name="Wang Z."/>
            <person name="Xia Z."/>
            <person name="Xiao L."/>
            <person name="Anderson O.D."/>
            <person name="Ouyang S."/>
            <person name="Liang Y."/>
            <person name="Zimin A.V."/>
            <person name="Pertea G."/>
            <person name="Qi P."/>
            <person name="Bennetzen J.L."/>
            <person name="Dai X."/>
            <person name="Dawson M.W."/>
            <person name="Muller H.G."/>
            <person name="Kugler K."/>
            <person name="Rivarola-Duarte L."/>
            <person name="Spannagl M."/>
            <person name="Mayer K.F.X."/>
            <person name="Lu F.H."/>
            <person name="Bevan M.W."/>
            <person name="Leroy P."/>
            <person name="Li P."/>
            <person name="You F.M."/>
            <person name="Sun Q."/>
            <person name="Liu Z."/>
            <person name="Lyons E."/>
            <person name="Wicker T."/>
            <person name="Salzberg S.L."/>
            <person name="Devos K.M."/>
            <person name="Dvorak J."/>
        </authorList>
    </citation>
    <scope>NUCLEOTIDE SEQUENCE [LARGE SCALE GENOMIC DNA]</scope>
    <source>
        <strain evidence="2">cv. AL8/78</strain>
    </source>
</reference>
<reference evidence="3" key="1">
    <citation type="journal article" date="2014" name="Science">
        <title>Ancient hybridizations among the ancestral genomes of bread wheat.</title>
        <authorList>
            <consortium name="International Wheat Genome Sequencing Consortium,"/>
            <person name="Marcussen T."/>
            <person name="Sandve S.R."/>
            <person name="Heier L."/>
            <person name="Spannagl M."/>
            <person name="Pfeifer M."/>
            <person name="Jakobsen K.S."/>
            <person name="Wulff B.B."/>
            <person name="Steuernagel B."/>
            <person name="Mayer K.F."/>
            <person name="Olsen O.A."/>
        </authorList>
    </citation>
    <scope>NUCLEOTIDE SEQUENCE [LARGE SCALE GENOMIC DNA]</scope>
    <source>
        <strain evidence="3">cv. AL8/78</strain>
    </source>
</reference>
<name>A0A453FR18_AEGTS</name>
<reference evidence="2" key="5">
    <citation type="journal article" date="2021" name="G3 (Bethesda)">
        <title>Aegilops tauschii genome assembly Aet v5.0 features greater sequence contiguity and improved annotation.</title>
        <authorList>
            <person name="Wang L."/>
            <person name="Zhu T."/>
            <person name="Rodriguez J.C."/>
            <person name="Deal K.R."/>
            <person name="Dubcovsky J."/>
            <person name="McGuire P.E."/>
            <person name="Lux T."/>
            <person name="Spannagl M."/>
            <person name="Mayer K.F.X."/>
            <person name="Baldrich P."/>
            <person name="Meyers B.C."/>
            <person name="Huo N."/>
            <person name="Gu Y.Q."/>
            <person name="Zhou H."/>
            <person name="Devos K.M."/>
            <person name="Bennetzen J.L."/>
            <person name="Unver T."/>
            <person name="Budak H."/>
            <person name="Gulick P.J."/>
            <person name="Galiba G."/>
            <person name="Kalapos B."/>
            <person name="Nelson D.R."/>
            <person name="Li P."/>
            <person name="You F.M."/>
            <person name="Luo M.C."/>
            <person name="Dvorak J."/>
        </authorList>
    </citation>
    <scope>NUCLEOTIDE SEQUENCE [LARGE SCALE GENOMIC DNA]</scope>
    <source>
        <strain evidence="2">cv. AL8/78</strain>
    </source>
</reference>
<evidence type="ECO:0000313" key="2">
    <source>
        <dbReference type="EnsemblPlants" id="AET3Gv20755000.12"/>
    </source>
</evidence>
<evidence type="ECO:0000256" key="1">
    <source>
        <dbReference type="SAM" id="MobiDB-lite"/>
    </source>
</evidence>
<protein>
    <submittedName>
        <fullName evidence="2">Uncharacterized protein</fullName>
    </submittedName>
</protein>
<dbReference type="Proteomes" id="UP000015105">
    <property type="component" value="Chromosome 3D"/>
</dbReference>
<sequence length="114" mass="12039">MAARAHNVAAAQQQNRALGGVPAMGKQQKAAMAGRPDPKNTRRALGDIGNVEANNRRAPLGDIANVVNARAAEGKPQPHEPVNRPVTRNFGAQLLKNAQEKAKVRTHACPPPSS</sequence>
<accession>A0A453FR18</accession>